<keyword evidence="2" id="KW-1185">Reference proteome</keyword>
<proteinExistence type="predicted"/>
<dbReference type="PANTHER" id="PTHR33223:SF11">
    <property type="entry name" value="ELEMENT PROTEIN, PUTATIVE-RELATED"/>
    <property type="match status" value="1"/>
</dbReference>
<reference evidence="1" key="2">
    <citation type="submission" date="2022-01" db="EMBL/GenBank/DDBJ databases">
        <authorList>
            <person name="Yamashiro T."/>
            <person name="Shiraishi A."/>
            <person name="Satake H."/>
            <person name="Nakayama K."/>
        </authorList>
    </citation>
    <scope>NUCLEOTIDE SEQUENCE</scope>
</reference>
<dbReference type="EMBL" id="BQNB010020332">
    <property type="protein sequence ID" value="GJT94824.1"/>
    <property type="molecule type" value="Genomic_DNA"/>
</dbReference>
<sequence length="163" mass="18666">MANDRPMWGNNRAVALNLAAAIVPVELRDNFNMKGHHLSMIKYHQFNGRARADPHKHIAKFIKICRMFRYGNTNVDSFKLKLFPSSLFGEAKVCFTQHPNESLVEAWLRMKDLLCSCHGHSLGQGTITQIFYYGLDDATQAILDARGIFFYKTPNKAYQLLED</sequence>
<protein>
    <recommendedName>
        <fullName evidence="3">Reverse transcriptase domain-containing protein</fullName>
    </recommendedName>
</protein>
<dbReference type="Proteomes" id="UP001151760">
    <property type="component" value="Unassembled WGS sequence"/>
</dbReference>
<dbReference type="PANTHER" id="PTHR33223">
    <property type="entry name" value="CCHC-TYPE DOMAIN-CONTAINING PROTEIN"/>
    <property type="match status" value="1"/>
</dbReference>
<organism evidence="1 2">
    <name type="scientific">Tanacetum coccineum</name>
    <dbReference type="NCBI Taxonomy" id="301880"/>
    <lineage>
        <taxon>Eukaryota</taxon>
        <taxon>Viridiplantae</taxon>
        <taxon>Streptophyta</taxon>
        <taxon>Embryophyta</taxon>
        <taxon>Tracheophyta</taxon>
        <taxon>Spermatophyta</taxon>
        <taxon>Magnoliopsida</taxon>
        <taxon>eudicotyledons</taxon>
        <taxon>Gunneridae</taxon>
        <taxon>Pentapetalae</taxon>
        <taxon>asterids</taxon>
        <taxon>campanulids</taxon>
        <taxon>Asterales</taxon>
        <taxon>Asteraceae</taxon>
        <taxon>Asteroideae</taxon>
        <taxon>Anthemideae</taxon>
        <taxon>Anthemidinae</taxon>
        <taxon>Tanacetum</taxon>
    </lineage>
</organism>
<accession>A0ABQ5I3W4</accession>
<name>A0ABQ5I3W4_9ASTR</name>
<evidence type="ECO:0008006" key="3">
    <source>
        <dbReference type="Google" id="ProtNLM"/>
    </source>
</evidence>
<comment type="caution">
    <text evidence="1">The sequence shown here is derived from an EMBL/GenBank/DDBJ whole genome shotgun (WGS) entry which is preliminary data.</text>
</comment>
<evidence type="ECO:0000313" key="1">
    <source>
        <dbReference type="EMBL" id="GJT94824.1"/>
    </source>
</evidence>
<evidence type="ECO:0000313" key="2">
    <source>
        <dbReference type="Proteomes" id="UP001151760"/>
    </source>
</evidence>
<gene>
    <name evidence="1" type="ORF">Tco_1090342</name>
</gene>
<reference evidence="1" key="1">
    <citation type="journal article" date="2022" name="Int. J. Mol. Sci.">
        <title>Draft Genome of Tanacetum Coccineum: Genomic Comparison of Closely Related Tanacetum-Family Plants.</title>
        <authorList>
            <person name="Yamashiro T."/>
            <person name="Shiraishi A."/>
            <person name="Nakayama K."/>
            <person name="Satake H."/>
        </authorList>
    </citation>
    <scope>NUCLEOTIDE SEQUENCE</scope>
</reference>